<evidence type="ECO:0000313" key="1">
    <source>
        <dbReference type="EMBL" id="GJH22266.1"/>
    </source>
</evidence>
<dbReference type="Proteomes" id="UP001055013">
    <property type="component" value="Unassembled WGS sequence"/>
</dbReference>
<evidence type="ECO:0000313" key="2">
    <source>
        <dbReference type="Proteomes" id="UP001055013"/>
    </source>
</evidence>
<organism evidence="1 2">
    <name type="scientific">Caballeronia novacaledonica</name>
    <dbReference type="NCBI Taxonomy" id="1544861"/>
    <lineage>
        <taxon>Bacteria</taxon>
        <taxon>Pseudomonadati</taxon>
        <taxon>Pseudomonadota</taxon>
        <taxon>Betaproteobacteria</taxon>
        <taxon>Burkholderiales</taxon>
        <taxon>Burkholderiaceae</taxon>
        <taxon>Caballeronia</taxon>
    </lineage>
</organism>
<name>A0ACB5R4E5_9BURK</name>
<keyword evidence="2" id="KW-1185">Reference proteome</keyword>
<protein>
    <submittedName>
        <fullName evidence="1">DUF1289 domain-containing protein</fullName>
    </submittedName>
</protein>
<comment type="caution">
    <text evidence="1">The sequence shown here is derived from an EMBL/GenBank/DDBJ whole genome shotgun (WGS) entry which is preliminary data.</text>
</comment>
<reference evidence="1" key="1">
    <citation type="submission" date="2021-09" db="EMBL/GenBank/DDBJ databases">
        <title>Isolation and characterization of 3-chlorobenzoate degrading bacteria from soils in Shizuoka.</title>
        <authorList>
            <person name="Ifat A."/>
            <person name="Ogawa N."/>
            <person name="Kimbara K."/>
            <person name="Moriuchi R."/>
            <person name="Dohra H."/>
            <person name="Shintani M."/>
        </authorList>
    </citation>
    <scope>NUCLEOTIDE SEQUENCE</scope>
    <source>
        <strain evidence="1">19CS2-2</strain>
    </source>
</reference>
<dbReference type="EMBL" id="BPUR01000038">
    <property type="protein sequence ID" value="GJH22266.1"/>
    <property type="molecule type" value="Genomic_DNA"/>
</dbReference>
<gene>
    <name evidence="1" type="ORF">CBA19CS22_37010</name>
</gene>
<sequence length="90" mass="9976">MTTTQDIRTPLDLAFTIERAKTQEPIGSPCTDVCKLDPETGLCLGCFRSREEIKTFRSMDDAAKLDLFDALLARRAASGEREVSRVIAPD</sequence>
<proteinExistence type="predicted"/>
<accession>A0ACB5R4E5</accession>